<evidence type="ECO:0008006" key="11">
    <source>
        <dbReference type="Google" id="ProtNLM"/>
    </source>
</evidence>
<dbReference type="AlphaFoldDB" id="A0A022RPX0"/>
<dbReference type="InterPro" id="IPR039621">
    <property type="entry name" value="BG1-like"/>
</dbReference>
<evidence type="ECO:0000256" key="2">
    <source>
        <dbReference type="ARBA" id="ARBA00004236"/>
    </source>
</evidence>
<name>A0A022RPX0_ERYGU</name>
<gene>
    <name evidence="9" type="ORF">MIMGU_mgv1a018644mg</name>
</gene>
<keyword evidence="5" id="KW-1003">Cell membrane</keyword>
<feature type="region of interest" description="Disordered" evidence="8">
    <location>
        <begin position="200"/>
        <end position="223"/>
    </location>
</feature>
<evidence type="ECO:0000256" key="4">
    <source>
        <dbReference type="ARBA" id="ARBA00022448"/>
    </source>
</evidence>
<evidence type="ECO:0000256" key="6">
    <source>
        <dbReference type="ARBA" id="ARBA00023136"/>
    </source>
</evidence>
<keyword evidence="7" id="KW-0927">Auxin signaling pathway</keyword>
<dbReference type="Proteomes" id="UP000030748">
    <property type="component" value="Unassembled WGS sequence"/>
</dbReference>
<sequence length="265" mass="29713">MLSSNPNKNSLQWRKNSGELDVFEAAKYFSAANENEQNSDNVLSGTNLSQAIIVREDRQNILRRSRLSLDLMPNDNPISHQKMIVKERHQPTSPGGKLASFLNSLFNQRHYSKTTKKKNNKSKPEKDFDDENTPGGGRRKRRSSISHFIRITSSNNNNNHTTYPNTPAKQVIISLPKNTGNSNLNPASMDYECVKEKSRNGSFGFSSNKDDYEGAESDSSSDLFDLPNHELDFGSSDLPVYETTRVNIIRIAKPISRATTTTTAV</sequence>
<accession>A0A022RPX0</accession>
<evidence type="ECO:0000256" key="5">
    <source>
        <dbReference type="ARBA" id="ARBA00022475"/>
    </source>
</evidence>
<evidence type="ECO:0000313" key="10">
    <source>
        <dbReference type="Proteomes" id="UP000030748"/>
    </source>
</evidence>
<reference evidence="9 10" key="1">
    <citation type="journal article" date="2013" name="Proc. Natl. Acad. Sci. U.S.A.">
        <title>Fine-scale variation in meiotic recombination in Mimulus inferred from population shotgun sequencing.</title>
        <authorList>
            <person name="Hellsten U."/>
            <person name="Wright K.M."/>
            <person name="Jenkins J."/>
            <person name="Shu S."/>
            <person name="Yuan Y."/>
            <person name="Wessler S.R."/>
            <person name="Schmutz J."/>
            <person name="Willis J.H."/>
            <person name="Rokhsar D.S."/>
        </authorList>
    </citation>
    <scope>NUCLEOTIDE SEQUENCE [LARGE SCALE GENOMIC DNA]</scope>
    <source>
        <strain evidence="10">cv. DUN x IM62</strain>
    </source>
</reference>
<keyword evidence="6" id="KW-0472">Membrane</keyword>
<dbReference type="GO" id="GO:0005886">
    <property type="term" value="C:plasma membrane"/>
    <property type="evidence" value="ECO:0007669"/>
    <property type="project" value="UniProtKB-SubCell"/>
</dbReference>
<proteinExistence type="inferred from homology"/>
<dbReference type="GO" id="GO:0009734">
    <property type="term" value="P:auxin-activated signaling pathway"/>
    <property type="evidence" value="ECO:0007669"/>
    <property type="project" value="UniProtKB-KW"/>
</dbReference>
<feature type="compositionally biased region" description="Basic residues" evidence="8">
    <location>
        <begin position="112"/>
        <end position="121"/>
    </location>
</feature>
<organism evidence="9 10">
    <name type="scientific">Erythranthe guttata</name>
    <name type="common">Yellow monkey flower</name>
    <name type="synonym">Mimulus guttatus</name>
    <dbReference type="NCBI Taxonomy" id="4155"/>
    <lineage>
        <taxon>Eukaryota</taxon>
        <taxon>Viridiplantae</taxon>
        <taxon>Streptophyta</taxon>
        <taxon>Embryophyta</taxon>
        <taxon>Tracheophyta</taxon>
        <taxon>Spermatophyta</taxon>
        <taxon>Magnoliopsida</taxon>
        <taxon>eudicotyledons</taxon>
        <taxon>Gunneridae</taxon>
        <taxon>Pentapetalae</taxon>
        <taxon>asterids</taxon>
        <taxon>lamiids</taxon>
        <taxon>Lamiales</taxon>
        <taxon>Phrymaceae</taxon>
        <taxon>Erythranthe</taxon>
    </lineage>
</organism>
<dbReference type="PANTHER" id="PTHR33541:SF11">
    <property type="entry name" value="PROTEIN BIG GRAIN 1-LIKE E"/>
    <property type="match status" value="1"/>
</dbReference>
<evidence type="ECO:0000256" key="1">
    <source>
        <dbReference type="ARBA" id="ARBA00002281"/>
    </source>
</evidence>
<dbReference type="PANTHER" id="PTHR33541">
    <property type="entry name" value="PROTEIN BIG GRAIN 1-LIKE A-RELATED"/>
    <property type="match status" value="1"/>
</dbReference>
<comment type="subcellular location">
    <subcellularLocation>
        <location evidence="2">Cell membrane</location>
    </subcellularLocation>
</comment>
<protein>
    <recommendedName>
        <fullName evidence="11">Protein BIG GRAIN 1-like E</fullName>
    </recommendedName>
</protein>
<comment type="function">
    <text evidence="1">Involved in auxin transport. Regulator of the auxin signaling pathway.</text>
</comment>
<feature type="region of interest" description="Disordered" evidence="8">
    <location>
        <begin position="112"/>
        <end position="144"/>
    </location>
</feature>
<evidence type="ECO:0000256" key="3">
    <source>
        <dbReference type="ARBA" id="ARBA00010067"/>
    </source>
</evidence>
<dbReference type="eggNOG" id="ENOG502RH6J">
    <property type="taxonomic scope" value="Eukaryota"/>
</dbReference>
<evidence type="ECO:0000313" key="9">
    <source>
        <dbReference type="EMBL" id="EYU42114.1"/>
    </source>
</evidence>
<dbReference type="EMBL" id="KI630313">
    <property type="protein sequence ID" value="EYU42114.1"/>
    <property type="molecule type" value="Genomic_DNA"/>
</dbReference>
<evidence type="ECO:0000256" key="8">
    <source>
        <dbReference type="SAM" id="MobiDB-lite"/>
    </source>
</evidence>
<keyword evidence="10" id="KW-1185">Reference proteome</keyword>
<comment type="similarity">
    <text evidence="3">Belongs to the BIG GRAIN 1 (BG1) plant protein family.</text>
</comment>
<keyword evidence="4" id="KW-0813">Transport</keyword>
<evidence type="ECO:0000256" key="7">
    <source>
        <dbReference type="ARBA" id="ARBA00023294"/>
    </source>
</evidence>